<evidence type="ECO:0000313" key="1">
    <source>
        <dbReference type="EMBL" id="KTC80641.1"/>
    </source>
</evidence>
<evidence type="ECO:0000313" key="2">
    <source>
        <dbReference type="Proteomes" id="UP000054921"/>
    </source>
</evidence>
<accession>A0A0W0SC05</accession>
<proteinExistence type="predicted"/>
<organism evidence="1 2">
    <name type="scientific">Legionella cherrii</name>
    <dbReference type="NCBI Taxonomy" id="28084"/>
    <lineage>
        <taxon>Bacteria</taxon>
        <taxon>Pseudomonadati</taxon>
        <taxon>Pseudomonadota</taxon>
        <taxon>Gammaproteobacteria</taxon>
        <taxon>Legionellales</taxon>
        <taxon>Legionellaceae</taxon>
        <taxon>Legionella</taxon>
    </lineage>
</organism>
<gene>
    <name evidence="1" type="ORF">Lche_2661</name>
</gene>
<dbReference type="STRING" id="28084.Lche_2661"/>
<protein>
    <submittedName>
        <fullName evidence="1">Uncharacterized protein</fullName>
    </submittedName>
</protein>
<name>A0A0W0SC05_9GAMM</name>
<sequence>MEAKSERNSIIFSSEMNAAQAGKRLDLENAPHKSDKKVWLLRESSVPGLLTVTYYNHKKTDYSHARIRFIAGRWKFAPSDNFQAQEFVKRAEAAFSEALPEKSFASLIEILDKKGFNINKLVFPNPKESSKTEQLLAYTNDLLEETAGLLERYRASF</sequence>
<dbReference type="Proteomes" id="UP000054921">
    <property type="component" value="Unassembled WGS sequence"/>
</dbReference>
<dbReference type="EMBL" id="LNXW01000013">
    <property type="protein sequence ID" value="KTC80641.1"/>
    <property type="molecule type" value="Genomic_DNA"/>
</dbReference>
<dbReference type="PATRIC" id="fig|28084.5.peg.2878"/>
<dbReference type="RefSeq" id="WP_058388066.1">
    <property type="nucleotide sequence ID" value="NZ_LNXW01000013.1"/>
</dbReference>
<reference evidence="1 2" key="1">
    <citation type="submission" date="2015-11" db="EMBL/GenBank/DDBJ databases">
        <title>Genomic analysis of 38 Legionella species identifies large and diverse effector repertoires.</title>
        <authorList>
            <person name="Burstein D."/>
            <person name="Amaro F."/>
            <person name="Zusman T."/>
            <person name="Lifshitz Z."/>
            <person name="Cohen O."/>
            <person name="Gilbert J.A."/>
            <person name="Pupko T."/>
            <person name="Shuman H.A."/>
            <person name="Segal G."/>
        </authorList>
    </citation>
    <scope>NUCLEOTIDE SEQUENCE [LARGE SCALE GENOMIC DNA]</scope>
    <source>
        <strain evidence="1 2">ORW</strain>
    </source>
</reference>
<dbReference type="AlphaFoldDB" id="A0A0W0SC05"/>
<comment type="caution">
    <text evidence="1">The sequence shown here is derived from an EMBL/GenBank/DDBJ whole genome shotgun (WGS) entry which is preliminary data.</text>
</comment>
<dbReference type="OrthoDB" id="5644921at2"/>